<dbReference type="InterPro" id="IPR000866">
    <property type="entry name" value="AhpC/TSA"/>
</dbReference>
<feature type="domain" description="Thioredoxin" evidence="12">
    <location>
        <begin position="57"/>
        <end position="229"/>
    </location>
</feature>
<dbReference type="InterPro" id="IPR036249">
    <property type="entry name" value="Thioredoxin-like_sf"/>
</dbReference>
<dbReference type="PANTHER" id="PTHR42801:SF7">
    <property type="entry name" value="SLL1159 PROTEIN"/>
    <property type="match status" value="1"/>
</dbReference>
<dbReference type="Gene3D" id="3.40.30.10">
    <property type="entry name" value="Glutaredoxin"/>
    <property type="match status" value="1"/>
</dbReference>
<dbReference type="RefSeq" id="WP_169394353.1">
    <property type="nucleotide sequence ID" value="NZ_BAAAJH010000011.1"/>
</dbReference>
<accession>A0ABX1R8T8</accession>
<dbReference type="PANTHER" id="PTHR42801">
    <property type="entry name" value="THIOREDOXIN-DEPENDENT PEROXIDE REDUCTASE"/>
    <property type="match status" value="1"/>
</dbReference>
<keyword evidence="3" id="KW-0575">Peroxidase</keyword>
<evidence type="ECO:0000256" key="3">
    <source>
        <dbReference type="ARBA" id="ARBA00022559"/>
    </source>
</evidence>
<dbReference type="CDD" id="cd02970">
    <property type="entry name" value="PRX_like2"/>
    <property type="match status" value="1"/>
</dbReference>
<evidence type="ECO:0000256" key="6">
    <source>
        <dbReference type="ARBA" id="ARBA00023157"/>
    </source>
</evidence>
<organism evidence="13 14">
    <name type="scientific">Pseudonocardia xinjiangensis</name>
    <dbReference type="NCBI Taxonomy" id="75289"/>
    <lineage>
        <taxon>Bacteria</taxon>
        <taxon>Bacillati</taxon>
        <taxon>Actinomycetota</taxon>
        <taxon>Actinomycetes</taxon>
        <taxon>Pseudonocardiales</taxon>
        <taxon>Pseudonocardiaceae</taxon>
        <taxon>Pseudonocardia</taxon>
    </lineage>
</organism>
<keyword evidence="4" id="KW-0049">Antioxidant</keyword>
<name>A0ABX1R8T8_9PSEU</name>
<dbReference type="PROSITE" id="PS51352">
    <property type="entry name" value="THIOREDOXIN_2"/>
    <property type="match status" value="1"/>
</dbReference>
<dbReference type="EMBL" id="JAAXKY010000006">
    <property type="protein sequence ID" value="NMH76284.1"/>
    <property type="molecule type" value="Genomic_DNA"/>
</dbReference>
<dbReference type="InterPro" id="IPR050924">
    <property type="entry name" value="Peroxiredoxin_BCP/PrxQ"/>
</dbReference>
<dbReference type="EC" id="1.11.1.24" evidence="2"/>
<protein>
    <recommendedName>
        <fullName evidence="2">thioredoxin-dependent peroxiredoxin</fullName>
        <ecNumber evidence="2">1.11.1.24</ecNumber>
    </recommendedName>
    <alternativeName>
        <fullName evidence="10">Bacterioferritin comigratory protein</fullName>
    </alternativeName>
    <alternativeName>
        <fullName evidence="8">Thioredoxin peroxidase</fullName>
    </alternativeName>
</protein>
<evidence type="ECO:0000256" key="1">
    <source>
        <dbReference type="ARBA" id="ARBA00003330"/>
    </source>
</evidence>
<comment type="similarity">
    <text evidence="9">Belongs to the peroxiredoxin family. BCP/PrxQ subfamily.</text>
</comment>
<evidence type="ECO:0000313" key="14">
    <source>
        <dbReference type="Proteomes" id="UP001296706"/>
    </source>
</evidence>
<keyword evidence="6" id="KW-1015">Disulfide bond</keyword>
<dbReference type="Pfam" id="PF00578">
    <property type="entry name" value="AhpC-TSA"/>
    <property type="match status" value="1"/>
</dbReference>
<gene>
    <name evidence="13" type="ORF">HF577_04070</name>
</gene>
<evidence type="ECO:0000256" key="11">
    <source>
        <dbReference type="ARBA" id="ARBA00049091"/>
    </source>
</evidence>
<evidence type="ECO:0000313" key="13">
    <source>
        <dbReference type="EMBL" id="NMH76284.1"/>
    </source>
</evidence>
<evidence type="ECO:0000256" key="2">
    <source>
        <dbReference type="ARBA" id="ARBA00013017"/>
    </source>
</evidence>
<keyword evidence="14" id="KW-1185">Reference proteome</keyword>
<keyword evidence="7" id="KW-0676">Redox-active center</keyword>
<dbReference type="Proteomes" id="UP001296706">
    <property type="component" value="Unassembled WGS sequence"/>
</dbReference>
<evidence type="ECO:0000256" key="10">
    <source>
        <dbReference type="ARBA" id="ARBA00041373"/>
    </source>
</evidence>
<evidence type="ECO:0000256" key="5">
    <source>
        <dbReference type="ARBA" id="ARBA00023002"/>
    </source>
</evidence>
<proteinExistence type="inferred from homology"/>
<comment type="catalytic activity">
    <reaction evidence="11">
        <text>a hydroperoxide + [thioredoxin]-dithiol = an alcohol + [thioredoxin]-disulfide + H2O</text>
        <dbReference type="Rhea" id="RHEA:62620"/>
        <dbReference type="Rhea" id="RHEA-COMP:10698"/>
        <dbReference type="Rhea" id="RHEA-COMP:10700"/>
        <dbReference type="ChEBI" id="CHEBI:15377"/>
        <dbReference type="ChEBI" id="CHEBI:29950"/>
        <dbReference type="ChEBI" id="CHEBI:30879"/>
        <dbReference type="ChEBI" id="CHEBI:35924"/>
        <dbReference type="ChEBI" id="CHEBI:50058"/>
        <dbReference type="EC" id="1.11.1.24"/>
    </reaction>
</comment>
<dbReference type="InterPro" id="IPR013766">
    <property type="entry name" value="Thioredoxin_domain"/>
</dbReference>
<comment type="function">
    <text evidence="1">Thiol-specific peroxidase that catalyzes the reduction of hydrogen peroxide and organic hydroperoxides to water and alcohols, respectively. Plays a role in cell protection against oxidative stress by detoxifying peroxides and as sensor of hydrogen peroxide-mediated signaling events.</text>
</comment>
<evidence type="ECO:0000256" key="8">
    <source>
        <dbReference type="ARBA" id="ARBA00032824"/>
    </source>
</evidence>
<reference evidence="13 14" key="1">
    <citation type="submission" date="2020-04" db="EMBL/GenBank/DDBJ databases">
        <authorList>
            <person name="Klaysubun C."/>
            <person name="Duangmal K."/>
            <person name="Lipun K."/>
        </authorList>
    </citation>
    <scope>NUCLEOTIDE SEQUENCE [LARGE SCALE GENOMIC DNA]</scope>
    <source>
        <strain evidence="13 14">JCM 11839</strain>
    </source>
</reference>
<evidence type="ECO:0000259" key="12">
    <source>
        <dbReference type="PROSITE" id="PS51352"/>
    </source>
</evidence>
<evidence type="ECO:0000256" key="4">
    <source>
        <dbReference type="ARBA" id="ARBA00022862"/>
    </source>
</evidence>
<dbReference type="SUPFAM" id="SSF52833">
    <property type="entry name" value="Thioredoxin-like"/>
    <property type="match status" value="1"/>
</dbReference>
<sequence length="229" mass="25237">MSDGGHDVEFPVGSFDLPTELERFRTLRDSVVPEDVVTRMDRATAELVASALADQVPAVGEAAPSFRLPNATGAEVSLDRLLADGPVVVSFYRGAWCPFCNLELRALQQTLPQMRELGAALVAISLQTPDNSLTMVERHGLDFEVLSDVGGEVTRSYGLEFRLPEYLQESYELLGHPLPRFNGIDQHTLPVPATFVVDRDSIIRFAYVNPDYMYRADPADILAALRSIA</sequence>
<evidence type="ECO:0000256" key="7">
    <source>
        <dbReference type="ARBA" id="ARBA00023284"/>
    </source>
</evidence>
<evidence type="ECO:0000256" key="9">
    <source>
        <dbReference type="ARBA" id="ARBA00038489"/>
    </source>
</evidence>
<comment type="caution">
    <text evidence="13">The sequence shown here is derived from an EMBL/GenBank/DDBJ whole genome shotgun (WGS) entry which is preliminary data.</text>
</comment>
<keyword evidence="5" id="KW-0560">Oxidoreductase</keyword>